<dbReference type="SUPFAM" id="SSF51735">
    <property type="entry name" value="NAD(P)-binding Rossmann-fold domains"/>
    <property type="match status" value="1"/>
</dbReference>
<dbReference type="PANTHER" id="PTHR43391">
    <property type="entry name" value="RETINOL DEHYDROGENASE-RELATED"/>
    <property type="match status" value="1"/>
</dbReference>
<protein>
    <submittedName>
        <fullName evidence="5">Uncharacterized protein</fullName>
    </submittedName>
</protein>
<sequence>MRVAARLTDADRPIDLFVNNAGFGVHATLTGADVASIHEHAFDVMCRAVLILAGAAGRAMRERGSGSIINVSSIAGLVTMGSYSAIKAWVASYSQGLAVELRNTGVTVTALMPGWVVTEFHERAGIRTGSIPSFMWIEASTLVKGALRDAARGKVVSIPTVRYRVIGWFARHLPLRTIRWISAKISSSRSDEGSEPHGVKDTTTT</sequence>
<dbReference type="CDD" id="cd05233">
    <property type="entry name" value="SDR_c"/>
    <property type="match status" value="1"/>
</dbReference>
<dbReference type="InterPro" id="IPR002347">
    <property type="entry name" value="SDR_fam"/>
</dbReference>
<evidence type="ECO:0000313" key="5">
    <source>
        <dbReference type="EMBL" id="GAA1205250.1"/>
    </source>
</evidence>
<dbReference type="Gene3D" id="3.40.50.720">
    <property type="entry name" value="NAD(P)-binding Rossmann-like Domain"/>
    <property type="match status" value="1"/>
</dbReference>
<dbReference type="InterPro" id="IPR036291">
    <property type="entry name" value="NAD(P)-bd_dom_sf"/>
</dbReference>
<evidence type="ECO:0000256" key="4">
    <source>
        <dbReference type="RuleBase" id="RU000363"/>
    </source>
</evidence>
<dbReference type="PRINTS" id="PR00081">
    <property type="entry name" value="GDHRDH"/>
</dbReference>
<keyword evidence="6" id="KW-1185">Reference proteome</keyword>
<dbReference type="EMBL" id="BAAAKW010000001">
    <property type="protein sequence ID" value="GAA1205250.1"/>
    <property type="molecule type" value="Genomic_DNA"/>
</dbReference>
<dbReference type="PANTHER" id="PTHR43391:SF14">
    <property type="entry name" value="DEHYDROGENASE_REDUCTASE SDR FAMILY PROTEIN 7-LIKE"/>
    <property type="match status" value="1"/>
</dbReference>
<keyword evidence="3" id="KW-0560">Oxidoreductase</keyword>
<dbReference type="PRINTS" id="PR00080">
    <property type="entry name" value="SDRFAMILY"/>
</dbReference>
<keyword evidence="2" id="KW-0521">NADP</keyword>
<evidence type="ECO:0000256" key="3">
    <source>
        <dbReference type="ARBA" id="ARBA00023002"/>
    </source>
</evidence>
<accession>A0ABP4FX78</accession>
<comment type="similarity">
    <text evidence="1 4">Belongs to the short-chain dehydrogenases/reductases (SDR) family.</text>
</comment>
<reference evidence="6" key="1">
    <citation type="journal article" date="2019" name="Int. J. Syst. Evol. Microbiol.">
        <title>The Global Catalogue of Microorganisms (GCM) 10K type strain sequencing project: providing services to taxonomists for standard genome sequencing and annotation.</title>
        <authorList>
            <consortium name="The Broad Institute Genomics Platform"/>
            <consortium name="The Broad Institute Genome Sequencing Center for Infectious Disease"/>
            <person name="Wu L."/>
            <person name="Ma J."/>
        </authorList>
    </citation>
    <scope>NUCLEOTIDE SEQUENCE [LARGE SCALE GENOMIC DNA]</scope>
    <source>
        <strain evidence="6">JCM 12762</strain>
    </source>
</reference>
<evidence type="ECO:0000256" key="2">
    <source>
        <dbReference type="ARBA" id="ARBA00022857"/>
    </source>
</evidence>
<organism evidence="5 6">
    <name type="scientific">Rhodoglobus aureus</name>
    <dbReference type="NCBI Taxonomy" id="191497"/>
    <lineage>
        <taxon>Bacteria</taxon>
        <taxon>Bacillati</taxon>
        <taxon>Actinomycetota</taxon>
        <taxon>Actinomycetes</taxon>
        <taxon>Micrococcales</taxon>
        <taxon>Microbacteriaceae</taxon>
        <taxon>Rhodoglobus</taxon>
    </lineage>
</organism>
<name>A0ABP4FX78_9MICO</name>
<proteinExistence type="inferred from homology"/>
<comment type="caution">
    <text evidence="5">The sequence shown here is derived from an EMBL/GenBank/DDBJ whole genome shotgun (WGS) entry which is preliminary data.</text>
</comment>
<dbReference type="Pfam" id="PF00106">
    <property type="entry name" value="adh_short"/>
    <property type="match status" value="1"/>
</dbReference>
<evidence type="ECO:0000256" key="1">
    <source>
        <dbReference type="ARBA" id="ARBA00006484"/>
    </source>
</evidence>
<gene>
    <name evidence="5" type="ORF">GCM10009655_00270</name>
</gene>
<dbReference type="Proteomes" id="UP001500943">
    <property type="component" value="Unassembled WGS sequence"/>
</dbReference>
<evidence type="ECO:0000313" key="6">
    <source>
        <dbReference type="Proteomes" id="UP001500943"/>
    </source>
</evidence>